<dbReference type="InterPro" id="IPR011053">
    <property type="entry name" value="Single_hybrid_motif"/>
</dbReference>
<dbReference type="EMBL" id="JAHJDP010000107">
    <property type="protein sequence ID" value="MBU2693006.1"/>
    <property type="molecule type" value="Genomic_DNA"/>
</dbReference>
<proteinExistence type="predicted"/>
<dbReference type="PROSITE" id="PS50968">
    <property type="entry name" value="BIOTINYL_LIPOYL"/>
    <property type="match status" value="1"/>
</dbReference>
<gene>
    <name evidence="3" type="ORF">KJ970_18980</name>
</gene>
<dbReference type="CDD" id="cd06850">
    <property type="entry name" value="biotinyl_domain"/>
    <property type="match status" value="1"/>
</dbReference>
<evidence type="ECO:0000313" key="4">
    <source>
        <dbReference type="Proteomes" id="UP000777784"/>
    </source>
</evidence>
<dbReference type="PROSITE" id="PS00188">
    <property type="entry name" value="BIOTIN"/>
    <property type="match status" value="1"/>
</dbReference>
<dbReference type="AlphaFoldDB" id="A0A948RZ05"/>
<dbReference type="Gene3D" id="2.40.50.100">
    <property type="match status" value="1"/>
</dbReference>
<organism evidence="3 4">
    <name type="scientific">Eiseniibacteriota bacterium</name>
    <dbReference type="NCBI Taxonomy" id="2212470"/>
    <lineage>
        <taxon>Bacteria</taxon>
        <taxon>Candidatus Eiseniibacteriota</taxon>
    </lineage>
</organism>
<dbReference type="FunFam" id="2.40.50.100:FF:000003">
    <property type="entry name" value="Acetyl-CoA carboxylase biotin carboxyl carrier protein"/>
    <property type="match status" value="1"/>
</dbReference>
<keyword evidence="1" id="KW-0092">Biotin</keyword>
<evidence type="ECO:0000259" key="2">
    <source>
        <dbReference type="PROSITE" id="PS50968"/>
    </source>
</evidence>
<name>A0A948RZ05_UNCEI</name>
<dbReference type="PANTHER" id="PTHR45266">
    <property type="entry name" value="OXALOACETATE DECARBOXYLASE ALPHA CHAIN"/>
    <property type="match status" value="1"/>
</dbReference>
<dbReference type="Proteomes" id="UP000777784">
    <property type="component" value="Unassembled WGS sequence"/>
</dbReference>
<comment type="caution">
    <text evidence="3">The sequence shown here is derived from an EMBL/GenBank/DDBJ whole genome shotgun (WGS) entry which is preliminary data.</text>
</comment>
<sequence length="173" mass="19018">MGRRSYIVQLDSKPVSLVVEDDGPELKIHINSRVIRVDQAHTDANGAQHLLLNGVGREIILNRTGPRSYRLVSSSVEYKAEVQDAWLSKFNRAQKSTGRAKQQTIRAPIPGTIVRIAVQPGDAVELDDPLVILEAMKMQNEILSPYQGVVTAVEVSEGQSVLGEEPLILLSLE</sequence>
<dbReference type="InterPro" id="IPR001882">
    <property type="entry name" value="Biotin_BS"/>
</dbReference>
<protein>
    <submittedName>
        <fullName evidence="3">Biotin/lipoyl-binding protein</fullName>
    </submittedName>
</protein>
<reference evidence="3" key="1">
    <citation type="submission" date="2021-05" db="EMBL/GenBank/DDBJ databases">
        <title>Energy efficiency and biological interactions define the core microbiome of deep oligotrophic groundwater.</title>
        <authorList>
            <person name="Mehrshad M."/>
            <person name="Lopez-Fernandez M."/>
            <person name="Bell E."/>
            <person name="Bernier-Latmani R."/>
            <person name="Bertilsson S."/>
            <person name="Dopson M."/>
        </authorList>
    </citation>
    <scope>NUCLEOTIDE SEQUENCE</scope>
    <source>
        <strain evidence="3">Modern_marine.mb.64</strain>
    </source>
</reference>
<accession>A0A948RZ05</accession>
<dbReference type="SUPFAM" id="SSF51230">
    <property type="entry name" value="Single hybrid motif"/>
    <property type="match status" value="1"/>
</dbReference>
<evidence type="ECO:0000313" key="3">
    <source>
        <dbReference type="EMBL" id="MBU2693006.1"/>
    </source>
</evidence>
<feature type="domain" description="Lipoyl-binding" evidence="2">
    <location>
        <begin position="102"/>
        <end position="171"/>
    </location>
</feature>
<dbReference type="InterPro" id="IPR000089">
    <property type="entry name" value="Biotin_lipoyl"/>
</dbReference>
<dbReference type="PANTHER" id="PTHR45266:SF3">
    <property type="entry name" value="OXALOACETATE DECARBOXYLASE ALPHA CHAIN"/>
    <property type="match status" value="1"/>
</dbReference>
<evidence type="ECO:0000256" key="1">
    <source>
        <dbReference type="ARBA" id="ARBA00023267"/>
    </source>
</evidence>
<dbReference type="InterPro" id="IPR050709">
    <property type="entry name" value="Biotin_Carboxyl_Carrier/Decarb"/>
</dbReference>
<dbReference type="Pfam" id="PF00364">
    <property type="entry name" value="Biotin_lipoyl"/>
    <property type="match status" value="1"/>
</dbReference>